<keyword evidence="2" id="KW-1185">Reference proteome</keyword>
<gene>
    <name evidence="1" type="ORF">ECE50_018730</name>
</gene>
<reference evidence="1" key="1">
    <citation type="submission" date="2020-05" db="EMBL/GenBank/DDBJ databases">
        <title>Chitinophaga laudate sp. nov., isolated from a tropical peat swamp.</title>
        <authorList>
            <person name="Goh C.B.S."/>
            <person name="Lee M.S."/>
            <person name="Parimannan S."/>
            <person name="Pasbakhsh P."/>
            <person name="Yule C.M."/>
            <person name="Rajandas H."/>
            <person name="Loke S."/>
            <person name="Croft L."/>
            <person name="Tan J.B.L."/>
        </authorList>
    </citation>
    <scope>NUCLEOTIDE SEQUENCE</scope>
    <source>
        <strain evidence="1">Mgbs1</strain>
    </source>
</reference>
<name>A0A9Q5D6J2_9BACT</name>
<dbReference type="OrthoDB" id="980645at2"/>
<dbReference type="Proteomes" id="UP000281028">
    <property type="component" value="Unassembled WGS sequence"/>
</dbReference>
<evidence type="ECO:0000313" key="2">
    <source>
        <dbReference type="Proteomes" id="UP000281028"/>
    </source>
</evidence>
<evidence type="ECO:0000313" key="1">
    <source>
        <dbReference type="EMBL" id="NSL88884.1"/>
    </source>
</evidence>
<dbReference type="AlphaFoldDB" id="A0A9Q5D6J2"/>
<comment type="caution">
    <text evidence="1">The sequence shown here is derived from an EMBL/GenBank/DDBJ whole genome shotgun (WGS) entry which is preliminary data.</text>
</comment>
<dbReference type="EMBL" id="RIAR02000001">
    <property type="protein sequence ID" value="NSL88884.1"/>
    <property type="molecule type" value="Genomic_DNA"/>
</dbReference>
<accession>A0A9Q5D6J2</accession>
<sequence>MKKVSCILLCIIILLQNFSTAMLFISYKIYQAYIAANLCENRDKPQLHCNGKCHLRKQLQQEEQQEQKNPYAQKEGKEIVLFCQQHHFSGEAHSFTISNELISFYLIKPTHSPVSTIFHPTLA</sequence>
<protein>
    <submittedName>
        <fullName evidence="1">Uncharacterized protein</fullName>
    </submittedName>
</protein>
<organism evidence="1 2">
    <name type="scientific">Chitinophaga solisilvae</name>
    <dbReference type="NCBI Taxonomy" id="1233460"/>
    <lineage>
        <taxon>Bacteria</taxon>
        <taxon>Pseudomonadati</taxon>
        <taxon>Bacteroidota</taxon>
        <taxon>Chitinophagia</taxon>
        <taxon>Chitinophagales</taxon>
        <taxon>Chitinophagaceae</taxon>
        <taxon>Chitinophaga</taxon>
    </lineage>
</organism>
<proteinExistence type="predicted"/>